<organism evidence="1 2">
    <name type="scientific">Temnothorax longispinosus</name>
    <dbReference type="NCBI Taxonomy" id="300112"/>
    <lineage>
        <taxon>Eukaryota</taxon>
        <taxon>Metazoa</taxon>
        <taxon>Ecdysozoa</taxon>
        <taxon>Arthropoda</taxon>
        <taxon>Hexapoda</taxon>
        <taxon>Insecta</taxon>
        <taxon>Pterygota</taxon>
        <taxon>Neoptera</taxon>
        <taxon>Endopterygota</taxon>
        <taxon>Hymenoptera</taxon>
        <taxon>Apocrita</taxon>
        <taxon>Aculeata</taxon>
        <taxon>Formicoidea</taxon>
        <taxon>Formicidae</taxon>
        <taxon>Myrmicinae</taxon>
        <taxon>Temnothorax</taxon>
    </lineage>
</organism>
<sequence>MRRGRIGRWCRCRGSGLDRDFRFMQTRAETPLVAVDFSKTISCTRYIARIPSYPRRARKSMPADRKSSLEARVLLPGCRSRFTFRRWLSVLILGNFIPVFSRKRDTRCDVIDAAADSNTASALSNVTPNPRQRFVSAFCNETPRRSRARTSATLSLAINTSDFFALRAARTSTVSGCVEHCKSSVRSREFPAAKRHNQFSPQTKLRRPRRLILDPQVSSRRGCKPENVAAKQRRRHPLYNALWL</sequence>
<reference evidence="1 2" key="1">
    <citation type="journal article" date="2019" name="Philos. Trans. R. Soc. Lond., B, Biol. Sci.">
        <title>Ant behaviour and brain gene expression of defending hosts depend on the ecological success of the intruding social parasite.</title>
        <authorList>
            <person name="Kaur R."/>
            <person name="Stoldt M."/>
            <person name="Jongepier E."/>
            <person name="Feldmeyer B."/>
            <person name="Menzel F."/>
            <person name="Bornberg-Bauer E."/>
            <person name="Foitzik S."/>
        </authorList>
    </citation>
    <scope>NUCLEOTIDE SEQUENCE [LARGE SCALE GENOMIC DNA]</scope>
    <source>
        <tissue evidence="1">Whole body</tissue>
    </source>
</reference>
<gene>
    <name evidence="1" type="ORF">DBV15_05761</name>
</gene>
<evidence type="ECO:0000313" key="2">
    <source>
        <dbReference type="Proteomes" id="UP000310200"/>
    </source>
</evidence>
<keyword evidence="2" id="KW-1185">Reference proteome</keyword>
<dbReference type="EMBL" id="QBLH01002572">
    <property type="protein sequence ID" value="TGZ48030.1"/>
    <property type="molecule type" value="Genomic_DNA"/>
</dbReference>
<proteinExistence type="predicted"/>
<name>A0A4S2KFS3_9HYME</name>
<protein>
    <submittedName>
        <fullName evidence="1">Uncharacterized protein</fullName>
    </submittedName>
</protein>
<dbReference type="AlphaFoldDB" id="A0A4S2KFS3"/>
<evidence type="ECO:0000313" key="1">
    <source>
        <dbReference type="EMBL" id="TGZ48030.1"/>
    </source>
</evidence>
<comment type="caution">
    <text evidence="1">The sequence shown here is derived from an EMBL/GenBank/DDBJ whole genome shotgun (WGS) entry which is preliminary data.</text>
</comment>
<accession>A0A4S2KFS3</accession>
<dbReference type="Proteomes" id="UP000310200">
    <property type="component" value="Unassembled WGS sequence"/>
</dbReference>